<name>A0A1M4MNQ9_9EURY</name>
<dbReference type="Proteomes" id="UP000184671">
    <property type="component" value="Unassembled WGS sequence"/>
</dbReference>
<gene>
    <name evidence="1" type="ORF">L21_2473</name>
</gene>
<evidence type="ECO:0000313" key="2">
    <source>
        <dbReference type="Proteomes" id="UP000184671"/>
    </source>
</evidence>
<sequence>MRRTILTIFCILVLLMAAAPASAGGEPVETSTFLSVISPKQYETVWSDLVPPEVTVTGRAEASNGIRDVVVASSAGMVSCGNATNFSCTVPVAEGNETITVTLIDNLGKTSEAVLHVYVNVDISPPPWISVIGTVKDVDGRPVPDATVRSESVLPLAWGPHPVTTGTAGDGSYLVENAFGYGQNISVEKEGYLPLHREVVFENTTNRLDLELEPEPPQTRTAPGFSAGMGILALAGGLLAVRAQRRREG</sequence>
<dbReference type="RefSeq" id="WP_074370739.1">
    <property type="nucleotide sequence ID" value="NZ_FMID01000061.1"/>
</dbReference>
<dbReference type="InterPro" id="IPR008969">
    <property type="entry name" value="CarboxyPept-like_regulatory"/>
</dbReference>
<protein>
    <recommendedName>
        <fullName evidence="3">Carboxypeptidase regulatory-like domain-containing protein</fullName>
    </recommendedName>
</protein>
<evidence type="ECO:0000313" key="1">
    <source>
        <dbReference type="EMBL" id="SCL76539.1"/>
    </source>
</evidence>
<dbReference type="SUPFAM" id="SSF49464">
    <property type="entry name" value="Carboxypeptidase regulatory domain-like"/>
    <property type="match status" value="1"/>
</dbReference>
<dbReference type="InterPro" id="IPR013783">
    <property type="entry name" value="Ig-like_fold"/>
</dbReference>
<organism evidence="1 2">
    <name type="scientific">Methanoculleus chikugoensis</name>
    <dbReference type="NCBI Taxonomy" id="118126"/>
    <lineage>
        <taxon>Archaea</taxon>
        <taxon>Methanobacteriati</taxon>
        <taxon>Methanobacteriota</taxon>
        <taxon>Stenosarchaea group</taxon>
        <taxon>Methanomicrobia</taxon>
        <taxon>Methanomicrobiales</taxon>
        <taxon>Methanomicrobiaceae</taxon>
        <taxon>Methanoculleus</taxon>
    </lineage>
</organism>
<dbReference type="AlphaFoldDB" id="A0A1M4MNQ9"/>
<accession>A0A1M4MNQ9</accession>
<dbReference type="EMBL" id="FMID01000061">
    <property type="protein sequence ID" value="SCL76539.1"/>
    <property type="molecule type" value="Genomic_DNA"/>
</dbReference>
<proteinExistence type="predicted"/>
<dbReference type="STRING" id="118126.L21_2473"/>
<dbReference type="OrthoDB" id="106721at2157"/>
<evidence type="ECO:0008006" key="3">
    <source>
        <dbReference type="Google" id="ProtNLM"/>
    </source>
</evidence>
<dbReference type="Gene3D" id="2.60.40.1120">
    <property type="entry name" value="Carboxypeptidase-like, regulatory domain"/>
    <property type="match status" value="1"/>
</dbReference>
<dbReference type="Gene3D" id="2.60.40.10">
    <property type="entry name" value="Immunoglobulins"/>
    <property type="match status" value="1"/>
</dbReference>
<reference evidence="1 2" key="1">
    <citation type="submission" date="2016-08" db="EMBL/GenBank/DDBJ databases">
        <authorList>
            <person name="Seilhamer J.J."/>
        </authorList>
    </citation>
    <scope>NUCLEOTIDE SEQUENCE [LARGE SCALE GENOMIC DNA]</scope>
    <source>
        <strain evidence="1">L21-II-0</strain>
    </source>
</reference>